<dbReference type="KEGG" id="cex:CSE_10170"/>
<proteinExistence type="predicted"/>
<dbReference type="CDD" id="cd07034">
    <property type="entry name" value="TPP_PYR_PFOR_IOR-alpha_like"/>
    <property type="match status" value="1"/>
</dbReference>
<dbReference type="Gene3D" id="3.40.50.970">
    <property type="match status" value="1"/>
</dbReference>
<dbReference type="SUPFAM" id="SSF52922">
    <property type="entry name" value="TK C-terminal domain-like"/>
    <property type="match status" value="1"/>
</dbReference>
<evidence type="ECO:0000259" key="2">
    <source>
        <dbReference type="Pfam" id="PF01855"/>
    </source>
</evidence>
<dbReference type="FunFam" id="3.40.50.970:FF:000022">
    <property type="entry name" value="2-oxoglutarate ferredoxin oxidoreductase alpha subunit"/>
    <property type="match status" value="1"/>
</dbReference>
<accession>A0A7U6GEY0</accession>
<keyword evidence="1 4" id="KW-0560">Oxidoreductase</keyword>
<dbReference type="EMBL" id="AP012051">
    <property type="protein sequence ID" value="BAL81143.1"/>
    <property type="molecule type" value="Genomic_DNA"/>
</dbReference>
<dbReference type="InterPro" id="IPR029061">
    <property type="entry name" value="THDP-binding"/>
</dbReference>
<dbReference type="SUPFAM" id="SSF52518">
    <property type="entry name" value="Thiamin diphosphate-binding fold (THDP-binding)"/>
    <property type="match status" value="1"/>
</dbReference>
<keyword evidence="5" id="KW-1185">Reference proteome</keyword>
<reference evidence="4 5" key="1">
    <citation type="submission" date="2011-01" db="EMBL/GenBank/DDBJ databases">
        <title>Whole genome sequence of Caldisericum exile AZM16c01.</title>
        <authorList>
            <person name="Narita-Yamada S."/>
            <person name="Kawakoshi A."/>
            <person name="Nakamura S."/>
            <person name="Sasagawa M."/>
            <person name="Fukada J."/>
            <person name="Sekine M."/>
            <person name="Kato Y."/>
            <person name="Fukai R."/>
            <person name="Sasaki K."/>
            <person name="Hanamaki A."/>
            <person name="Narita H."/>
            <person name="Konno Y."/>
            <person name="Mori K."/>
            <person name="Yamazaki S."/>
            <person name="Suzuki K."/>
            <person name="Fujita N."/>
        </authorList>
    </citation>
    <scope>NUCLEOTIDE SEQUENCE [LARGE SCALE GENOMIC DNA]</scope>
    <source>
        <strain evidence="5">DSM 21853 / NBRC 104410 / AZM16c01</strain>
    </source>
</reference>
<dbReference type="InterPro" id="IPR033412">
    <property type="entry name" value="PFOR_II"/>
</dbReference>
<organism evidence="4 5">
    <name type="scientific">Caldisericum exile (strain DSM 21853 / NBRC 104410 / AZM16c01)</name>
    <dbReference type="NCBI Taxonomy" id="511051"/>
    <lineage>
        <taxon>Bacteria</taxon>
        <taxon>Pseudomonadati</taxon>
        <taxon>Caldisericota/Cryosericota group</taxon>
        <taxon>Caldisericota</taxon>
        <taxon>Caldisericia</taxon>
        <taxon>Caldisericales</taxon>
        <taxon>Caldisericaceae</taxon>
        <taxon>Caldisericum</taxon>
    </lineage>
</organism>
<dbReference type="NCBIfam" id="NF006412">
    <property type="entry name" value="PRK08659.1"/>
    <property type="match status" value="1"/>
</dbReference>
<evidence type="ECO:0000313" key="5">
    <source>
        <dbReference type="Proteomes" id="UP000004793"/>
    </source>
</evidence>
<dbReference type="RefSeq" id="WP_014453545.1">
    <property type="nucleotide sequence ID" value="NC_017096.1"/>
</dbReference>
<dbReference type="Gene3D" id="3.40.50.920">
    <property type="match status" value="1"/>
</dbReference>
<sequence length="369" mass="41217">MKEVVISGNEAIAYGAIYAGCRFFAGYPITPSTDLAEKMSYLLPLNGGVFIQMEDELGSISAIIGASLAGKKAMTATSGPGFSLMQEGLGFASYSEIPIVVADIERVGPSTGIPTYPSQGDVMQTRWGTHGSHPVIVFYPSSVYESYKLTVEAFNYSEKYRTPVILLSDEVIGHMREKVRLVEDLPVIERLKPNVSKEEYLPFDSRYDVPPIANFGEGYRFHITGLTHDETGFPTSDPEKAETLIERLHRKIYKNMDDIGKFEAFYTEDAEYLIISYGATARGAKDAVIELRRKGIKVGLFRPITIWPSLELPLREIADGKKVFVFEMNLGQYVLEVERILKRDVVFFGKENGELITPEEMESCIQKSL</sequence>
<evidence type="ECO:0000259" key="3">
    <source>
        <dbReference type="Pfam" id="PF17147"/>
    </source>
</evidence>
<feature type="domain" description="Pyruvate:ferredoxin oxidoreductase core" evidence="3">
    <location>
        <begin position="270"/>
        <end position="361"/>
    </location>
</feature>
<dbReference type="PANTHER" id="PTHR43088">
    <property type="entry name" value="SUBUNIT OF PYRUVATE:FLAVODOXIN OXIDOREDUCTASE-RELATED"/>
    <property type="match status" value="1"/>
</dbReference>
<evidence type="ECO:0000256" key="1">
    <source>
        <dbReference type="ARBA" id="ARBA00023002"/>
    </source>
</evidence>
<dbReference type="InterPro" id="IPR052368">
    <property type="entry name" value="2-oxoacid_oxidoreductase"/>
</dbReference>
<evidence type="ECO:0000313" key="4">
    <source>
        <dbReference type="EMBL" id="BAL81143.1"/>
    </source>
</evidence>
<dbReference type="GO" id="GO:0047553">
    <property type="term" value="F:2-oxoglutarate synthase activity"/>
    <property type="evidence" value="ECO:0007669"/>
    <property type="project" value="UniProtKB-EC"/>
</dbReference>
<dbReference type="Pfam" id="PF01855">
    <property type="entry name" value="POR_N"/>
    <property type="match status" value="1"/>
</dbReference>
<gene>
    <name evidence="4" type="primary">korA</name>
    <name evidence="4" type="ordered locus">CSE_10170</name>
</gene>
<dbReference type="AlphaFoldDB" id="A0A7U6GEY0"/>
<dbReference type="OrthoDB" id="9794954at2"/>
<dbReference type="EC" id="1.2.7.3" evidence="4"/>
<dbReference type="InterPro" id="IPR002880">
    <property type="entry name" value="Pyrv_Fd/Flavodoxin_OxRdtase_N"/>
</dbReference>
<feature type="domain" description="Pyruvate flavodoxin/ferredoxin oxidoreductase pyrimidine binding" evidence="2">
    <location>
        <begin position="15"/>
        <end position="243"/>
    </location>
</feature>
<dbReference type="PANTHER" id="PTHR43088:SF1">
    <property type="entry name" value="SUBUNIT OF PYRUVATE:FLAVODOXIN OXIDOREDUCTASE"/>
    <property type="match status" value="1"/>
</dbReference>
<dbReference type="InterPro" id="IPR009014">
    <property type="entry name" value="Transketo_C/PFOR_II"/>
</dbReference>
<protein>
    <submittedName>
        <fullName evidence="4">2-oxoglutarate ferredoxin oxidoreductase alpha subunit</fullName>
        <ecNumber evidence="4">1.2.7.3</ecNumber>
    </submittedName>
</protein>
<dbReference type="Pfam" id="PF17147">
    <property type="entry name" value="PFOR_II"/>
    <property type="match status" value="1"/>
</dbReference>
<name>A0A7U6GEY0_CALEA</name>
<dbReference type="Proteomes" id="UP000004793">
    <property type="component" value="Chromosome"/>
</dbReference>